<proteinExistence type="predicted"/>
<reference evidence="2" key="1">
    <citation type="journal article" date="2021" name="IMA Fungus">
        <title>Genomic characterization of three marine fungi, including Emericellopsis atlantica sp. nov. with signatures of a generalist lifestyle and marine biomass degradation.</title>
        <authorList>
            <person name="Hagestad O.C."/>
            <person name="Hou L."/>
            <person name="Andersen J.H."/>
            <person name="Hansen E.H."/>
            <person name="Altermark B."/>
            <person name="Li C."/>
            <person name="Kuhnert E."/>
            <person name="Cox R.J."/>
            <person name="Crous P.W."/>
            <person name="Spatafora J.W."/>
            <person name="Lail K."/>
            <person name="Amirebrahimi M."/>
            <person name="Lipzen A."/>
            <person name="Pangilinan J."/>
            <person name="Andreopoulos W."/>
            <person name="Hayes R.D."/>
            <person name="Ng V."/>
            <person name="Grigoriev I.V."/>
            <person name="Jackson S.A."/>
            <person name="Sutton T.D.S."/>
            <person name="Dobson A.D.W."/>
            <person name="Rama T."/>
        </authorList>
    </citation>
    <scope>NUCLEOTIDE SEQUENCE</scope>
    <source>
        <strain evidence="2">TRa3180A</strain>
    </source>
</reference>
<keyword evidence="1" id="KW-1133">Transmembrane helix</keyword>
<evidence type="ECO:0000256" key="1">
    <source>
        <dbReference type="SAM" id="Phobius"/>
    </source>
</evidence>
<dbReference type="AlphaFoldDB" id="A0A9P7Z640"/>
<keyword evidence="3" id="KW-1185">Reference proteome</keyword>
<keyword evidence="1" id="KW-0812">Transmembrane</keyword>
<name>A0A9P7Z640_9HELO</name>
<dbReference type="Proteomes" id="UP000887226">
    <property type="component" value="Unassembled WGS sequence"/>
</dbReference>
<gene>
    <name evidence="2" type="ORF">BJ878DRAFT_500787</name>
</gene>
<sequence>MLKTKRSYCWSPTCGICLFTFLPSSIIVTDAWAMLQDGSIYQDPPYSILIAISRKCFQPMVSCNDSLIVTLGLVEGKYHRVVSLWTINSADTMGQNLPSKISWLRECLDNSSDYTVNVHYSKAKDENSEYIKLEPLSNSGVTR</sequence>
<protein>
    <submittedName>
        <fullName evidence="2">Uncharacterized protein</fullName>
    </submittedName>
</protein>
<organism evidence="2 3">
    <name type="scientific">Calycina marina</name>
    <dbReference type="NCBI Taxonomy" id="1763456"/>
    <lineage>
        <taxon>Eukaryota</taxon>
        <taxon>Fungi</taxon>
        <taxon>Dikarya</taxon>
        <taxon>Ascomycota</taxon>
        <taxon>Pezizomycotina</taxon>
        <taxon>Leotiomycetes</taxon>
        <taxon>Helotiales</taxon>
        <taxon>Pezizellaceae</taxon>
        <taxon>Calycina</taxon>
    </lineage>
</organism>
<dbReference type="EMBL" id="MU253839">
    <property type="protein sequence ID" value="KAG9245600.1"/>
    <property type="molecule type" value="Genomic_DNA"/>
</dbReference>
<accession>A0A9P7Z640</accession>
<evidence type="ECO:0000313" key="3">
    <source>
        <dbReference type="Proteomes" id="UP000887226"/>
    </source>
</evidence>
<evidence type="ECO:0000313" key="2">
    <source>
        <dbReference type="EMBL" id="KAG9245600.1"/>
    </source>
</evidence>
<keyword evidence="1" id="KW-0472">Membrane</keyword>
<comment type="caution">
    <text evidence="2">The sequence shown here is derived from an EMBL/GenBank/DDBJ whole genome shotgun (WGS) entry which is preliminary data.</text>
</comment>
<feature type="transmembrane region" description="Helical" evidence="1">
    <location>
        <begin position="12"/>
        <end position="35"/>
    </location>
</feature>